<dbReference type="CDD" id="cd01094">
    <property type="entry name" value="Alkanesulfonate_monoxygenase"/>
    <property type="match status" value="1"/>
</dbReference>
<dbReference type="Proteomes" id="UP001597171">
    <property type="component" value="Unassembled WGS sequence"/>
</dbReference>
<evidence type="ECO:0000259" key="7">
    <source>
        <dbReference type="Pfam" id="PF00296"/>
    </source>
</evidence>
<evidence type="ECO:0000256" key="2">
    <source>
        <dbReference type="ARBA" id="ARBA00012113"/>
    </source>
</evidence>
<keyword evidence="3" id="KW-0285">Flavoprotein</keyword>
<proteinExistence type="inferred from homology"/>
<sequence>MNIFWFLPTFGDGHFLGTSIGARPPSFGYLRQIAEAAEDLGYGGVLVPSGRSCEDSWAVASALSQTTRRLKFLVALRPGTVQPAVAARMANTINRISGGRLLLNVVVGGDPDELAGDGVFLPHDERYAQAAEFLQVWKRLQAGEEVDFEGRHVRLKGGRLYLFPEDAAEPTEPQFWAGGSSVAGHQFIAEHVDVSLGWGEPPPAIAEKIAGVRRRAAPAGRAVQFGLRLQTVVRATEAEAWAAAERLLLHVDEAAIRQAQETLARFDSEGQRRMVALHGGSRDHLEVSPNLWAGFGLVRGGVGAALVGSPENVAARLKEYADLGVDHFILSGLPHLEEAHRFAELVFPLLGRRRGPDRSVYATMGVMGRA</sequence>
<gene>
    <name evidence="8" type="primary">ssuD</name>
    <name evidence="8" type="ORF">ACFQ4O_02355</name>
</gene>
<feature type="domain" description="Luciferase-like" evidence="7">
    <location>
        <begin position="1"/>
        <end position="327"/>
    </location>
</feature>
<dbReference type="InterPro" id="IPR036661">
    <property type="entry name" value="Luciferase-like_sf"/>
</dbReference>
<protein>
    <recommendedName>
        <fullName evidence="2">alkanesulfonate monooxygenase</fullName>
        <ecNumber evidence="2">1.14.14.5</ecNumber>
    </recommendedName>
</protein>
<reference evidence="9" key="1">
    <citation type="journal article" date="2019" name="Int. J. Syst. Evol. Microbiol.">
        <title>The Global Catalogue of Microorganisms (GCM) 10K type strain sequencing project: providing services to taxonomists for standard genome sequencing and annotation.</title>
        <authorList>
            <consortium name="The Broad Institute Genomics Platform"/>
            <consortium name="The Broad Institute Genome Sequencing Center for Infectious Disease"/>
            <person name="Wu L."/>
            <person name="Ma J."/>
        </authorList>
    </citation>
    <scope>NUCLEOTIDE SEQUENCE [LARGE SCALE GENOMIC DNA]</scope>
    <source>
        <strain evidence="9">CCUG 61696</strain>
    </source>
</reference>
<dbReference type="Gene3D" id="3.20.20.30">
    <property type="entry name" value="Luciferase-like domain"/>
    <property type="match status" value="1"/>
</dbReference>
<organism evidence="8 9">
    <name type="scientific">Methylopila musalis</name>
    <dbReference type="NCBI Taxonomy" id="1134781"/>
    <lineage>
        <taxon>Bacteria</taxon>
        <taxon>Pseudomonadati</taxon>
        <taxon>Pseudomonadota</taxon>
        <taxon>Alphaproteobacteria</taxon>
        <taxon>Hyphomicrobiales</taxon>
        <taxon>Methylopilaceae</taxon>
        <taxon>Methylopila</taxon>
    </lineage>
</organism>
<dbReference type="NCBIfam" id="NF001939">
    <property type="entry name" value="PRK00719.1"/>
    <property type="match status" value="1"/>
</dbReference>
<dbReference type="NCBIfam" id="TIGR03565">
    <property type="entry name" value="alk_sulf_monoox"/>
    <property type="match status" value="1"/>
</dbReference>
<evidence type="ECO:0000256" key="6">
    <source>
        <dbReference type="ARBA" id="ARBA00023033"/>
    </source>
</evidence>
<evidence type="ECO:0000256" key="1">
    <source>
        <dbReference type="ARBA" id="ARBA00007044"/>
    </source>
</evidence>
<dbReference type="PANTHER" id="PTHR42847:SF4">
    <property type="entry name" value="ALKANESULFONATE MONOOXYGENASE-RELATED"/>
    <property type="match status" value="1"/>
</dbReference>
<dbReference type="EC" id="1.14.14.5" evidence="2"/>
<keyword evidence="4" id="KW-0288">FMN</keyword>
<dbReference type="PANTHER" id="PTHR42847">
    <property type="entry name" value="ALKANESULFONATE MONOOXYGENASE"/>
    <property type="match status" value="1"/>
</dbReference>
<evidence type="ECO:0000256" key="5">
    <source>
        <dbReference type="ARBA" id="ARBA00023002"/>
    </source>
</evidence>
<name>A0ABW3Z4R1_9HYPH</name>
<comment type="similarity">
    <text evidence="1">Belongs to the SsuD family.</text>
</comment>
<comment type="caution">
    <text evidence="8">The sequence shown here is derived from an EMBL/GenBank/DDBJ whole genome shotgun (WGS) entry which is preliminary data.</text>
</comment>
<dbReference type="GO" id="GO:0008726">
    <property type="term" value="F:alkanesulfonate monooxygenase activity"/>
    <property type="evidence" value="ECO:0007669"/>
    <property type="project" value="UniProtKB-EC"/>
</dbReference>
<keyword evidence="6 8" id="KW-0503">Monooxygenase</keyword>
<evidence type="ECO:0000256" key="3">
    <source>
        <dbReference type="ARBA" id="ARBA00022630"/>
    </source>
</evidence>
<accession>A0ABW3Z4R1</accession>
<dbReference type="InterPro" id="IPR019911">
    <property type="entry name" value="Alkanesulphonate_mOase_FMN-dep"/>
</dbReference>
<dbReference type="SUPFAM" id="SSF51679">
    <property type="entry name" value="Bacterial luciferase-like"/>
    <property type="match status" value="1"/>
</dbReference>
<evidence type="ECO:0000313" key="9">
    <source>
        <dbReference type="Proteomes" id="UP001597171"/>
    </source>
</evidence>
<keyword evidence="9" id="KW-1185">Reference proteome</keyword>
<keyword evidence="5 8" id="KW-0560">Oxidoreductase</keyword>
<evidence type="ECO:0000256" key="4">
    <source>
        <dbReference type="ARBA" id="ARBA00022643"/>
    </source>
</evidence>
<dbReference type="EMBL" id="JBHTMX010000007">
    <property type="protein sequence ID" value="MFD1330835.1"/>
    <property type="molecule type" value="Genomic_DNA"/>
</dbReference>
<dbReference type="RefSeq" id="WP_378774035.1">
    <property type="nucleotide sequence ID" value="NZ_JBHTMX010000007.1"/>
</dbReference>
<dbReference type="InterPro" id="IPR011251">
    <property type="entry name" value="Luciferase-like_dom"/>
</dbReference>
<evidence type="ECO:0000313" key="8">
    <source>
        <dbReference type="EMBL" id="MFD1330835.1"/>
    </source>
</evidence>
<dbReference type="Pfam" id="PF00296">
    <property type="entry name" value="Bac_luciferase"/>
    <property type="match status" value="1"/>
</dbReference>
<dbReference type="InterPro" id="IPR050172">
    <property type="entry name" value="SsuD_RutA_monooxygenase"/>
</dbReference>